<dbReference type="CDD" id="cd09911">
    <property type="entry name" value="Lin0431_like"/>
    <property type="match status" value="1"/>
</dbReference>
<accession>A0A174CGY2</accession>
<evidence type="ECO:0000313" key="3">
    <source>
        <dbReference type="Proteomes" id="UP000095787"/>
    </source>
</evidence>
<proteinExistence type="predicted"/>
<name>A0A174CGY2_9FIRM</name>
<evidence type="ECO:0000313" key="2">
    <source>
        <dbReference type="EMBL" id="RYS79046.1"/>
    </source>
</evidence>
<evidence type="ECO:0000313" key="4">
    <source>
        <dbReference type="Proteomes" id="UP000292665"/>
    </source>
</evidence>
<dbReference type="AlphaFoldDB" id="A0A174CGY2"/>
<gene>
    <name evidence="2" type="ORF">EAI93_09605</name>
    <name evidence="1" type="ORF">ERS852456_01667</name>
</gene>
<organism evidence="1 3">
    <name type="scientific">[Ruminococcus] torques</name>
    <dbReference type="NCBI Taxonomy" id="33039"/>
    <lineage>
        <taxon>Bacteria</taxon>
        <taxon>Bacillati</taxon>
        <taxon>Bacillota</taxon>
        <taxon>Clostridia</taxon>
        <taxon>Lachnospirales</taxon>
        <taxon>Lachnospiraceae</taxon>
        <taxon>Mediterraneibacter</taxon>
    </lineage>
</organism>
<dbReference type="Gene3D" id="2.60.320.10">
    <property type="entry name" value="N-utilization substance G protein NusG, insert domain"/>
    <property type="match status" value="1"/>
</dbReference>
<reference evidence="2 4" key="2">
    <citation type="journal article" date="2019" name="Science, e1252229">
        <title>Invertible promoters mediate bacterial phase variation, antibiotic resistance, and host adaptation in the gut.</title>
        <authorList>
            <person name="Jiang X."/>
            <person name="Hall A.B."/>
            <person name="Arthur T.D."/>
            <person name="Plichta D.R."/>
            <person name="Covington C.T."/>
            <person name="Poyet M."/>
            <person name="Crothers J."/>
            <person name="Moses P.L."/>
            <person name="Tolonen A.C."/>
            <person name="Vlamakis H."/>
            <person name="Alm E.J."/>
            <person name="Xavier R.J."/>
        </authorList>
    </citation>
    <scope>NUCLEOTIDE SEQUENCE [LARGE SCALE GENOMIC DNA]</scope>
    <source>
        <strain evidence="4">aa_0143</strain>
        <strain evidence="2">Aa_0143</strain>
    </source>
</reference>
<dbReference type="Proteomes" id="UP000095787">
    <property type="component" value="Unassembled WGS sequence"/>
</dbReference>
<protein>
    <submittedName>
        <fullName evidence="2">NusG domain II-containing protein</fullName>
    </submittedName>
    <submittedName>
        <fullName evidence="1">Uncharacterized protein conserved in bacteria</fullName>
    </submittedName>
</protein>
<dbReference type="GeneID" id="97328738"/>
<reference evidence="1 3" key="1">
    <citation type="submission" date="2015-09" db="EMBL/GenBank/DDBJ databases">
        <authorList>
            <consortium name="Pathogen Informatics"/>
        </authorList>
    </citation>
    <scope>NUCLEOTIDE SEQUENCE [LARGE SCALE GENOMIC DNA]</scope>
    <source>
        <strain evidence="1 3">2789STDY5834841</strain>
    </source>
</reference>
<dbReference type="Pfam" id="PF07009">
    <property type="entry name" value="NusG_II"/>
    <property type="match status" value="1"/>
</dbReference>
<evidence type="ECO:0000313" key="1">
    <source>
        <dbReference type="EMBL" id="CUO12167.1"/>
    </source>
</evidence>
<dbReference type="EMBL" id="RCYR01000018">
    <property type="protein sequence ID" value="RYS79046.1"/>
    <property type="molecule type" value="Genomic_DNA"/>
</dbReference>
<dbReference type="EMBL" id="CYZO01000020">
    <property type="protein sequence ID" value="CUO12167.1"/>
    <property type="molecule type" value="Genomic_DNA"/>
</dbReference>
<dbReference type="InterPro" id="IPR038690">
    <property type="entry name" value="NusG_2_sf"/>
</dbReference>
<sequence length="118" mass="12760">MKKNDNILILGILFIALVVLGIQLLHSANGTEKVKITVDGKVFGTYLLSEDRTVSVNETNIVLITEGTVSMESADCPDQICVHHQRIKRSGESIICLPNKVVVSIEGGGEEKLDGTVQ</sequence>
<dbReference type="Proteomes" id="UP000292665">
    <property type="component" value="Unassembled WGS sequence"/>
</dbReference>
<dbReference type="RefSeq" id="WP_004845051.1">
    <property type="nucleotide sequence ID" value="NZ_AP028249.1"/>
</dbReference>